<name>X7Z2F1_MYCXE</name>
<protein>
    <submittedName>
        <fullName evidence="1">Uncharacterized protein</fullName>
    </submittedName>
</protein>
<comment type="caution">
    <text evidence="1">The sequence shown here is derived from an EMBL/GenBank/DDBJ whole genome shotgun (WGS) entry which is preliminary data.</text>
</comment>
<sequence length="40" mass="4496">MRDLIRMAARAIHYLAVFDNHTERPLYLGGKAASPRPTSV</sequence>
<accession>X7Z2F1</accession>
<organism evidence="1">
    <name type="scientific">Mycobacterium xenopi 4042</name>
    <dbReference type="NCBI Taxonomy" id="1299334"/>
    <lineage>
        <taxon>Bacteria</taxon>
        <taxon>Bacillati</taxon>
        <taxon>Actinomycetota</taxon>
        <taxon>Actinomycetes</taxon>
        <taxon>Mycobacteriales</taxon>
        <taxon>Mycobacteriaceae</taxon>
        <taxon>Mycobacterium</taxon>
    </lineage>
</organism>
<gene>
    <name evidence="1" type="ORF">I553_6766</name>
</gene>
<proteinExistence type="predicted"/>
<reference evidence="1" key="1">
    <citation type="submission" date="2014-01" db="EMBL/GenBank/DDBJ databases">
        <authorList>
            <person name="Brown-Elliot B."/>
            <person name="Wallace R."/>
            <person name="Lenaerts A."/>
            <person name="Ordway D."/>
            <person name="DeGroote M.A."/>
            <person name="Parker T."/>
            <person name="Sizemore C."/>
            <person name="Tallon L.J."/>
            <person name="Sadzewicz L.K."/>
            <person name="Sengamalay N."/>
            <person name="Fraser C.M."/>
            <person name="Hine E."/>
            <person name="Shefchek K.A."/>
            <person name="Das S.P."/>
            <person name="Tettelin H."/>
        </authorList>
    </citation>
    <scope>NUCLEOTIDE SEQUENCE [LARGE SCALE GENOMIC DNA]</scope>
    <source>
        <strain evidence="1">4042</strain>
    </source>
</reference>
<dbReference type="EMBL" id="JAOB01000081">
    <property type="protein sequence ID" value="EUA13647.1"/>
    <property type="molecule type" value="Genomic_DNA"/>
</dbReference>
<dbReference type="PATRIC" id="fig|1299334.3.peg.8534"/>
<dbReference type="AlphaFoldDB" id="X7Z2F1"/>
<evidence type="ECO:0000313" key="1">
    <source>
        <dbReference type="EMBL" id="EUA13647.1"/>
    </source>
</evidence>